<evidence type="ECO:0000256" key="13">
    <source>
        <dbReference type="ARBA" id="ARBA00023237"/>
    </source>
</evidence>
<keyword evidence="3 14" id="KW-0813">Transport</keyword>
<dbReference type="CDD" id="cd01347">
    <property type="entry name" value="ligand_gated_channel"/>
    <property type="match status" value="1"/>
</dbReference>
<dbReference type="GO" id="GO:0015344">
    <property type="term" value="F:siderophore uptake transmembrane transporter activity"/>
    <property type="evidence" value="ECO:0007669"/>
    <property type="project" value="TreeGrafter"/>
</dbReference>
<keyword evidence="12 18" id="KW-0675">Receptor</keyword>
<dbReference type="SMART" id="SM00965">
    <property type="entry name" value="STN"/>
    <property type="match status" value="1"/>
</dbReference>
<dbReference type="SUPFAM" id="SSF56935">
    <property type="entry name" value="Porins"/>
    <property type="match status" value="1"/>
</dbReference>
<keyword evidence="8" id="KW-0408">Iron</keyword>
<dbReference type="InterPro" id="IPR039426">
    <property type="entry name" value="TonB-dep_rcpt-like"/>
</dbReference>
<dbReference type="Gene3D" id="2.40.170.20">
    <property type="entry name" value="TonB-dependent receptor, beta-barrel domain"/>
    <property type="match status" value="1"/>
</dbReference>
<proteinExistence type="inferred from homology"/>
<dbReference type="InterPro" id="IPR000531">
    <property type="entry name" value="Beta-barrel_TonB"/>
</dbReference>
<evidence type="ECO:0000256" key="14">
    <source>
        <dbReference type="PROSITE-ProRule" id="PRU01360"/>
    </source>
</evidence>
<dbReference type="GO" id="GO:0038023">
    <property type="term" value="F:signaling receptor activity"/>
    <property type="evidence" value="ECO:0007669"/>
    <property type="project" value="InterPro"/>
</dbReference>
<dbReference type="Gene3D" id="3.55.50.30">
    <property type="match status" value="1"/>
</dbReference>
<keyword evidence="9" id="KW-0406">Ion transport</keyword>
<dbReference type="GO" id="GO:0015891">
    <property type="term" value="P:siderophore transport"/>
    <property type="evidence" value="ECO:0007669"/>
    <property type="project" value="InterPro"/>
</dbReference>
<keyword evidence="7 16" id="KW-0732">Signal</keyword>
<dbReference type="InterPro" id="IPR011662">
    <property type="entry name" value="Secretin/TonB_short_N"/>
</dbReference>
<dbReference type="Pfam" id="PF07715">
    <property type="entry name" value="Plug"/>
    <property type="match status" value="1"/>
</dbReference>
<keyword evidence="6 14" id="KW-0812">Transmembrane</keyword>
<keyword evidence="10 15" id="KW-0798">TonB box</keyword>
<evidence type="ECO:0000313" key="18">
    <source>
        <dbReference type="EMBL" id="HCA01947.1"/>
    </source>
</evidence>
<keyword evidence="13 14" id="KW-0998">Cell outer membrane</keyword>
<feature type="signal peptide" evidence="16">
    <location>
        <begin position="1"/>
        <end position="37"/>
    </location>
</feature>
<keyword evidence="5" id="KW-0410">Iron transport</keyword>
<feature type="chain" id="PRO_5017752206" evidence="16">
    <location>
        <begin position="38"/>
        <end position="811"/>
    </location>
</feature>
<comment type="subcellular location">
    <subcellularLocation>
        <location evidence="1 14">Cell outer membrane</location>
        <topology evidence="1 14">Multi-pass membrane protein</topology>
    </subcellularLocation>
</comment>
<dbReference type="AlphaFoldDB" id="A0A3D0KEH5"/>
<evidence type="ECO:0000256" key="10">
    <source>
        <dbReference type="ARBA" id="ARBA00023077"/>
    </source>
</evidence>
<dbReference type="InterPro" id="IPR012910">
    <property type="entry name" value="Plug_dom"/>
</dbReference>
<evidence type="ECO:0000256" key="11">
    <source>
        <dbReference type="ARBA" id="ARBA00023136"/>
    </source>
</evidence>
<evidence type="ECO:0000256" key="9">
    <source>
        <dbReference type="ARBA" id="ARBA00023065"/>
    </source>
</evidence>
<dbReference type="InterPro" id="IPR036942">
    <property type="entry name" value="Beta-barrel_TonB_sf"/>
</dbReference>
<keyword evidence="4 14" id="KW-1134">Transmembrane beta strand</keyword>
<sequence>MHHTTFTKSRLTHAVSGAMLCTTLSLPGVLLPLTAHAQQQSQQQSQQQLQQQAEQGAQHFEVPAGDLGNALSHFAADSGVVIYFDASLTQGKQTRGLSGDYNAEGGLRALLSGSGLSLVKEADGSYRLVERPANVELSTVRVEAEWMQETAYGPVQGIAATRSATGTKTGTPIIETPQSISVVSSEEFQNYGARNFNEALGYTASISRQSGADRTTETVRIRGFYNTDSYRDGSKYHANIYDGQQELYGLERLEVLKGPSSILYGVAAPGGMINAVSKRPISTPLREVNVEAGSFDRRQISADFSDAFDEDGVWSYRLTMLHRDSDTFIDHVPDDRTYIAPALKWQPNESTSLTLLSEYQRDETTYVYGLPTSGTIVSNPNGDIPREQFTGEPGFDEYDNERYSIGYLLKHDFSNNLHLSHSLRTFRADRDFPQIGLGQSIDQRIYARSAQDRRDASLGLTSDTSLQYDWQTGNTTNTSLIGIDYTRQRHETERYNRTVSSLDLFDPVYGSGELGEPVPFAWSSKQRNEQIGLYAQNQMKIADKWVFLLGGRQDWTESETSPYFGSTEWSRETDNAFTGRVGGVYLADNGLAPFISYSQSFEPTSGTDRNGNQFEPTRGEQYELGVRFQPEGWDTLLTATAYELTQENVSVTDPVDTSFQTQIGEVRSRGVELEAKTAIGPNANLVAAYAYTDARTTKSSPVTPAQEGKRAANTPYNQFSLWGDYRFGDFGLPGLKVGGGVRYVGPTRATWIEGEVPAFTLIDTRVSYETGPWVYALNATNLTDKTYIESCTYACYYGEPRSIIGSVSYQW</sequence>
<dbReference type="Pfam" id="PF07660">
    <property type="entry name" value="STN"/>
    <property type="match status" value="1"/>
</dbReference>
<evidence type="ECO:0000256" key="15">
    <source>
        <dbReference type="RuleBase" id="RU003357"/>
    </source>
</evidence>
<gene>
    <name evidence="18" type="ORF">DEO68_07150</name>
</gene>
<evidence type="ECO:0000256" key="3">
    <source>
        <dbReference type="ARBA" id="ARBA00022448"/>
    </source>
</evidence>
<dbReference type="EMBL" id="DOTR01000034">
    <property type="protein sequence ID" value="HCA01947.1"/>
    <property type="molecule type" value="Genomic_DNA"/>
</dbReference>
<evidence type="ECO:0000256" key="2">
    <source>
        <dbReference type="ARBA" id="ARBA00009810"/>
    </source>
</evidence>
<evidence type="ECO:0000256" key="16">
    <source>
        <dbReference type="SAM" id="SignalP"/>
    </source>
</evidence>
<evidence type="ECO:0000259" key="17">
    <source>
        <dbReference type="SMART" id="SM00965"/>
    </source>
</evidence>
<evidence type="ECO:0000256" key="4">
    <source>
        <dbReference type="ARBA" id="ARBA00022452"/>
    </source>
</evidence>
<evidence type="ECO:0000256" key="5">
    <source>
        <dbReference type="ARBA" id="ARBA00022496"/>
    </source>
</evidence>
<evidence type="ECO:0000256" key="7">
    <source>
        <dbReference type="ARBA" id="ARBA00022729"/>
    </source>
</evidence>
<dbReference type="FunFam" id="2.170.130.10:FF:000001">
    <property type="entry name" value="Catecholate siderophore TonB-dependent receptor"/>
    <property type="match status" value="1"/>
</dbReference>
<dbReference type="Pfam" id="PF00593">
    <property type="entry name" value="TonB_dep_Rec_b-barrel"/>
    <property type="match status" value="1"/>
</dbReference>
<comment type="caution">
    <text evidence="18">The sequence shown here is derived from an EMBL/GenBank/DDBJ whole genome shotgun (WGS) entry which is preliminary data.</text>
</comment>
<organism evidence="18">
    <name type="scientific">Halomonas campaniensis</name>
    <dbReference type="NCBI Taxonomy" id="213554"/>
    <lineage>
        <taxon>Bacteria</taxon>
        <taxon>Pseudomonadati</taxon>
        <taxon>Pseudomonadota</taxon>
        <taxon>Gammaproteobacteria</taxon>
        <taxon>Oceanospirillales</taxon>
        <taxon>Halomonadaceae</taxon>
        <taxon>Halomonas</taxon>
    </lineage>
</organism>
<name>A0A3D0KEH5_9GAMM</name>
<dbReference type="Gene3D" id="2.170.130.10">
    <property type="entry name" value="TonB-dependent receptor, plug domain"/>
    <property type="match status" value="1"/>
</dbReference>
<keyword evidence="11 14" id="KW-0472">Membrane</keyword>
<evidence type="ECO:0000256" key="6">
    <source>
        <dbReference type="ARBA" id="ARBA00022692"/>
    </source>
</evidence>
<evidence type="ECO:0000256" key="8">
    <source>
        <dbReference type="ARBA" id="ARBA00023004"/>
    </source>
</evidence>
<dbReference type="NCBIfam" id="TIGR01783">
    <property type="entry name" value="TonB-siderophor"/>
    <property type="match status" value="1"/>
</dbReference>
<dbReference type="InterPro" id="IPR010105">
    <property type="entry name" value="TonB_sidphr_rcpt"/>
</dbReference>
<dbReference type="GO" id="GO:0009279">
    <property type="term" value="C:cell outer membrane"/>
    <property type="evidence" value="ECO:0007669"/>
    <property type="project" value="UniProtKB-SubCell"/>
</dbReference>
<feature type="domain" description="Secretin/TonB short N-terminal" evidence="17">
    <location>
        <begin position="80"/>
        <end position="131"/>
    </location>
</feature>
<protein>
    <submittedName>
        <fullName evidence="18">TonB-dependent siderophore receptor</fullName>
    </submittedName>
</protein>
<reference evidence="18" key="1">
    <citation type="journal article" date="2018" name="Nat. Biotechnol.">
        <title>A standardized bacterial taxonomy based on genome phylogeny substantially revises the tree of life.</title>
        <authorList>
            <person name="Parks D.H."/>
            <person name="Chuvochina M."/>
            <person name="Waite D.W."/>
            <person name="Rinke C."/>
            <person name="Skarshewski A."/>
            <person name="Chaumeil P.A."/>
            <person name="Hugenholtz P."/>
        </authorList>
    </citation>
    <scope>NUCLEOTIDE SEQUENCE [LARGE SCALE GENOMIC DNA]</scope>
    <source>
        <strain evidence="18">UBA11284</strain>
    </source>
</reference>
<dbReference type="FunFam" id="2.40.170.20:FF:000005">
    <property type="entry name" value="TonB-dependent siderophore receptor"/>
    <property type="match status" value="1"/>
</dbReference>
<evidence type="ECO:0000256" key="1">
    <source>
        <dbReference type="ARBA" id="ARBA00004571"/>
    </source>
</evidence>
<dbReference type="PANTHER" id="PTHR32552:SF68">
    <property type="entry name" value="FERRICHROME OUTER MEMBRANE TRANSPORTER_PHAGE RECEPTOR"/>
    <property type="match status" value="1"/>
</dbReference>
<accession>A0A3D0KEH5</accession>
<evidence type="ECO:0000256" key="12">
    <source>
        <dbReference type="ARBA" id="ARBA00023170"/>
    </source>
</evidence>
<dbReference type="InterPro" id="IPR037066">
    <property type="entry name" value="Plug_dom_sf"/>
</dbReference>
<comment type="similarity">
    <text evidence="2 14 15">Belongs to the TonB-dependent receptor family.</text>
</comment>
<dbReference type="PROSITE" id="PS52016">
    <property type="entry name" value="TONB_DEPENDENT_REC_3"/>
    <property type="match status" value="1"/>
</dbReference>
<dbReference type="PANTHER" id="PTHR32552">
    <property type="entry name" value="FERRICHROME IRON RECEPTOR-RELATED"/>
    <property type="match status" value="1"/>
</dbReference>